<dbReference type="EMBL" id="LPWA01000135">
    <property type="protein sequence ID" value="KUM24438.1"/>
    <property type="molecule type" value="Genomic_DNA"/>
</dbReference>
<accession>A0A117N2D9</accession>
<name>A0A117N2D9_RHILI</name>
<dbReference type="InterPro" id="IPR007899">
    <property type="entry name" value="CHAD_dom"/>
</dbReference>
<evidence type="ECO:0000259" key="1">
    <source>
        <dbReference type="Pfam" id="PF05235"/>
    </source>
</evidence>
<feature type="domain" description="CHAD" evidence="1">
    <location>
        <begin position="6"/>
        <end position="84"/>
    </location>
</feature>
<dbReference type="Proteomes" id="UP000053176">
    <property type="component" value="Unassembled WGS sequence"/>
</dbReference>
<comment type="caution">
    <text evidence="2">The sequence shown here is derived from an EMBL/GenBank/DDBJ whole genome shotgun (WGS) entry which is preliminary data.</text>
</comment>
<protein>
    <recommendedName>
        <fullName evidence="1">CHAD domain-containing protein</fullName>
    </recommendedName>
</protein>
<gene>
    <name evidence="2" type="ORF">AU467_30030</name>
</gene>
<dbReference type="InterPro" id="IPR038186">
    <property type="entry name" value="CHAD_dom_sf"/>
</dbReference>
<proteinExistence type="predicted"/>
<dbReference type="Pfam" id="PF05235">
    <property type="entry name" value="CHAD"/>
    <property type="match status" value="1"/>
</dbReference>
<evidence type="ECO:0000313" key="3">
    <source>
        <dbReference type="Proteomes" id="UP000053176"/>
    </source>
</evidence>
<sequence>MIDRASSEALSSRLQDARDDAYAAVEASLSSTRARSLMIDAAEWISIGDWRTQADETLYEQPSTDFASGVFDKLWKKVAKGGDNAILAAAGYNFFLLLRWLKGFLSLLIALLQPRPKPVAA</sequence>
<evidence type="ECO:0000313" key="2">
    <source>
        <dbReference type="EMBL" id="KUM24438.1"/>
    </source>
</evidence>
<reference evidence="2 3" key="1">
    <citation type="submission" date="2015-12" db="EMBL/GenBank/DDBJ databases">
        <title>Draft genome sequence of Mesorhizobium sp. UFLA 01-765, a multitolerant efficient symbiont and plant-growth promoting strain isolated from Zn-mining soil using Leucaena leucocephala as a trap plant.</title>
        <authorList>
            <person name="Rangel W.M."/>
            <person name="Thijs S."/>
            <person name="Longatti S.M."/>
            <person name="Moreira F.M."/>
            <person name="Weyens N."/>
            <person name="Vangronsveld J."/>
            <person name="Van Hamme J.D."/>
            <person name="Bottos E.M."/>
            <person name="Rineau F."/>
        </authorList>
    </citation>
    <scope>NUCLEOTIDE SEQUENCE [LARGE SCALE GENOMIC DNA]</scope>
    <source>
        <strain evidence="2 3">UFLA 01-765</strain>
    </source>
</reference>
<organism evidence="2 3">
    <name type="scientific">Rhizobium loti</name>
    <name type="common">Mesorhizobium loti</name>
    <dbReference type="NCBI Taxonomy" id="381"/>
    <lineage>
        <taxon>Bacteria</taxon>
        <taxon>Pseudomonadati</taxon>
        <taxon>Pseudomonadota</taxon>
        <taxon>Alphaproteobacteria</taxon>
        <taxon>Hyphomicrobiales</taxon>
        <taxon>Phyllobacteriaceae</taxon>
        <taxon>Mesorhizobium</taxon>
    </lineage>
</organism>
<dbReference type="AlphaFoldDB" id="A0A117N2D9"/>
<dbReference type="Gene3D" id="1.40.20.10">
    <property type="entry name" value="CHAD domain"/>
    <property type="match status" value="1"/>
</dbReference>